<keyword evidence="5" id="KW-0031">Aminopeptidase</keyword>
<keyword evidence="5" id="KW-0645">Protease</keyword>
<dbReference type="InterPro" id="IPR011042">
    <property type="entry name" value="6-blade_b-propeller_TolB-like"/>
</dbReference>
<keyword evidence="1" id="KW-0732">Signal</keyword>
<dbReference type="PANTHER" id="PTHR42776:SF13">
    <property type="entry name" value="DIPEPTIDYL-PEPTIDASE 5"/>
    <property type="match status" value="1"/>
</dbReference>
<evidence type="ECO:0000256" key="1">
    <source>
        <dbReference type="ARBA" id="ARBA00022729"/>
    </source>
</evidence>
<sequence length="701" mass="75751">MTADSTADKTPDPDELPLGSPWDDLRAYVGTPRLQSLLLSSDGSTLLASVSELDDQQTGYRTSWWRVDPAAAGPARRMTRSVEGESIAAFTPDGSLIFGSGRPTPAARTGYGPKPATKPSDDDGVLWFLPAGGGEAHPIARRSGGWQDIATARHVGRAVLAADSFPGAETEQQDQDLRKLRKTKKVSALLHEGYPVRFWDHDLGGSQTRLYGADLTVTDDRGDLSVELEAATVLAPDSGRRLGDIEAVADDGSFAVATWKTPRPRGRVSIGLIEIDLSTGARSTLVEQDGVEFSSAVISSDGSLVAAVRETAPTAEEAPTLQLWLIDRSSGDERVLAADWDRWATPYAFSPDGSVLYVVADEDGQAPIFAVDVAAGRARRLTEDGAFGSLLLSPDGSTLYALRSSYTDPGSIVSVDVASGRLTVLRGPVDYPELPGSLTEVETTAADGARIRAHLALPADASAAHPAPLALWIHGGPLGSWNAWSWRWNPWLLVSQGYAVLLPDPALSTGYGRDFIQRGWGRWGAEPYTDLMAITDAAVDRDDIDADDTVAMGGSFGGYMANWVAGHTDRFAGIVTHASLWNLAAFRYTTDSATFWLPELTDAMVQQNSPHLFVDRIRTPMLVIHGDKDYRVPIAEGLGLWAALVEQHDGPAEELPHKFLYFPDENHWVLSPQHAIVWYETVRSFLESVRTGGNFVRSRVL</sequence>
<keyword evidence="2" id="KW-0378">Hydrolase</keyword>
<feature type="region of interest" description="Disordered" evidence="3">
    <location>
        <begin position="1"/>
        <end position="22"/>
    </location>
</feature>
<dbReference type="STRING" id="630515.SAMN04489812_0035"/>
<dbReference type="GO" id="GO:0006508">
    <property type="term" value="P:proteolysis"/>
    <property type="evidence" value="ECO:0007669"/>
    <property type="project" value="InterPro"/>
</dbReference>
<evidence type="ECO:0000256" key="3">
    <source>
        <dbReference type="SAM" id="MobiDB-lite"/>
    </source>
</evidence>
<name>A0A1H1M9X7_9ACTN</name>
<dbReference type="Proteomes" id="UP000199103">
    <property type="component" value="Chromosome I"/>
</dbReference>
<evidence type="ECO:0000313" key="5">
    <source>
        <dbReference type="EMBL" id="SDR82789.1"/>
    </source>
</evidence>
<proteinExistence type="predicted"/>
<dbReference type="SUPFAM" id="SSF53474">
    <property type="entry name" value="alpha/beta-Hydrolases"/>
    <property type="match status" value="1"/>
</dbReference>
<dbReference type="AlphaFoldDB" id="A0A1H1M9X7"/>
<dbReference type="GO" id="GO:0004252">
    <property type="term" value="F:serine-type endopeptidase activity"/>
    <property type="evidence" value="ECO:0007669"/>
    <property type="project" value="TreeGrafter"/>
</dbReference>
<feature type="compositionally biased region" description="Basic and acidic residues" evidence="3">
    <location>
        <begin position="1"/>
        <end position="12"/>
    </location>
</feature>
<dbReference type="GO" id="GO:0004177">
    <property type="term" value="F:aminopeptidase activity"/>
    <property type="evidence" value="ECO:0007669"/>
    <property type="project" value="UniProtKB-KW"/>
</dbReference>
<keyword evidence="6" id="KW-1185">Reference proteome</keyword>
<feature type="domain" description="Peptidase S9 prolyl oligopeptidase catalytic" evidence="4">
    <location>
        <begin position="484"/>
        <end position="688"/>
    </location>
</feature>
<dbReference type="Pfam" id="PF00326">
    <property type="entry name" value="Peptidase_S9"/>
    <property type="match status" value="1"/>
</dbReference>
<feature type="region of interest" description="Disordered" evidence="3">
    <location>
        <begin position="93"/>
        <end position="119"/>
    </location>
</feature>
<dbReference type="InterPro" id="IPR001375">
    <property type="entry name" value="Peptidase_S9_cat"/>
</dbReference>
<evidence type="ECO:0000256" key="2">
    <source>
        <dbReference type="ARBA" id="ARBA00022801"/>
    </source>
</evidence>
<reference evidence="5 6" key="1">
    <citation type="submission" date="2016-10" db="EMBL/GenBank/DDBJ databases">
        <authorList>
            <person name="de Groot N.N."/>
        </authorList>
    </citation>
    <scope>NUCLEOTIDE SEQUENCE [LARGE SCALE GENOMIC DNA]</scope>
    <source>
        <strain evidence="5 6">DSM 21800</strain>
    </source>
</reference>
<dbReference type="Gene3D" id="3.40.50.1820">
    <property type="entry name" value="alpha/beta hydrolase"/>
    <property type="match status" value="1"/>
</dbReference>
<dbReference type="RefSeq" id="WP_091517982.1">
    <property type="nucleotide sequence ID" value="NZ_LT629772.1"/>
</dbReference>
<dbReference type="Gene3D" id="2.120.10.30">
    <property type="entry name" value="TolB, C-terminal domain"/>
    <property type="match status" value="1"/>
</dbReference>
<evidence type="ECO:0000313" key="6">
    <source>
        <dbReference type="Proteomes" id="UP000199103"/>
    </source>
</evidence>
<dbReference type="EMBL" id="LT629772">
    <property type="protein sequence ID" value="SDR82789.1"/>
    <property type="molecule type" value="Genomic_DNA"/>
</dbReference>
<dbReference type="OrthoDB" id="3325701at2"/>
<dbReference type="PANTHER" id="PTHR42776">
    <property type="entry name" value="SERINE PEPTIDASE S9 FAMILY MEMBER"/>
    <property type="match status" value="1"/>
</dbReference>
<accession>A0A1H1M9X7</accession>
<protein>
    <submittedName>
        <fullName evidence="5">Dipeptidyl aminopeptidase/acylaminoacyl peptidase</fullName>
    </submittedName>
</protein>
<dbReference type="SUPFAM" id="SSF82171">
    <property type="entry name" value="DPP6 N-terminal domain-like"/>
    <property type="match status" value="1"/>
</dbReference>
<organism evidence="5 6">
    <name type="scientific">Microlunatus soli</name>
    <dbReference type="NCBI Taxonomy" id="630515"/>
    <lineage>
        <taxon>Bacteria</taxon>
        <taxon>Bacillati</taxon>
        <taxon>Actinomycetota</taxon>
        <taxon>Actinomycetes</taxon>
        <taxon>Propionibacteriales</taxon>
        <taxon>Propionibacteriaceae</taxon>
        <taxon>Microlunatus</taxon>
    </lineage>
</organism>
<dbReference type="InterPro" id="IPR029058">
    <property type="entry name" value="AB_hydrolase_fold"/>
</dbReference>
<gene>
    <name evidence="5" type="ORF">SAMN04489812_0035</name>
</gene>
<evidence type="ECO:0000259" key="4">
    <source>
        <dbReference type="Pfam" id="PF00326"/>
    </source>
</evidence>